<dbReference type="Pfam" id="PF05137">
    <property type="entry name" value="PilN"/>
    <property type="match status" value="1"/>
</dbReference>
<dbReference type="EMBL" id="BAAADO010000005">
    <property type="protein sequence ID" value="GAA0498406.1"/>
    <property type="molecule type" value="Genomic_DNA"/>
</dbReference>
<reference evidence="2 3" key="1">
    <citation type="journal article" date="2019" name="Int. J. Syst. Evol. Microbiol.">
        <title>The Global Catalogue of Microorganisms (GCM) 10K type strain sequencing project: providing services to taxonomists for standard genome sequencing and annotation.</title>
        <authorList>
            <consortium name="The Broad Institute Genomics Platform"/>
            <consortium name="The Broad Institute Genome Sequencing Center for Infectious Disease"/>
            <person name="Wu L."/>
            <person name="Ma J."/>
        </authorList>
    </citation>
    <scope>NUCLEOTIDE SEQUENCE [LARGE SCALE GENOMIC DNA]</scope>
    <source>
        <strain evidence="2 3">JCM 12389</strain>
    </source>
</reference>
<organism evidence="2 3">
    <name type="scientific">Salinibacillus aidingensis</name>
    <dbReference type="NCBI Taxonomy" id="237684"/>
    <lineage>
        <taxon>Bacteria</taxon>
        <taxon>Bacillati</taxon>
        <taxon>Bacillota</taxon>
        <taxon>Bacilli</taxon>
        <taxon>Bacillales</taxon>
        <taxon>Bacillaceae</taxon>
        <taxon>Salinibacillus</taxon>
    </lineage>
</organism>
<dbReference type="RefSeq" id="WP_343842043.1">
    <property type="nucleotide sequence ID" value="NZ_BAAADO010000005.1"/>
</dbReference>
<dbReference type="InterPro" id="IPR007813">
    <property type="entry name" value="PilN"/>
</dbReference>
<evidence type="ECO:0000313" key="3">
    <source>
        <dbReference type="Proteomes" id="UP001500880"/>
    </source>
</evidence>
<keyword evidence="3" id="KW-1185">Reference proteome</keyword>
<sequence length="195" mass="21719">MLVEINLLQKREQKSKGFQWFVISMIGLIVLLIAVVFLLTTLIKNDIERTESALSEMKTIRADLQGEMSNSGYQDLQSLESSVTSLSSYPIDSDLIITQLSELLPENGYFDSYEYTGDRVVLQVLVQEDVDASHYLYHLNQQDWITSASLSIVSSDEAQLDGGGGTAANGLDQPPSYLAQYDIVLKRDSLREGSE</sequence>
<dbReference type="Proteomes" id="UP001500880">
    <property type="component" value="Unassembled WGS sequence"/>
</dbReference>
<evidence type="ECO:0000313" key="2">
    <source>
        <dbReference type="EMBL" id="GAA0498406.1"/>
    </source>
</evidence>
<keyword evidence="1" id="KW-1133">Transmembrane helix</keyword>
<evidence type="ECO:0000256" key="1">
    <source>
        <dbReference type="SAM" id="Phobius"/>
    </source>
</evidence>
<proteinExistence type="predicted"/>
<gene>
    <name evidence="2" type="ORF">GCM10008986_26880</name>
</gene>
<accession>A0ABN1BI31</accession>
<feature type="transmembrane region" description="Helical" evidence="1">
    <location>
        <begin position="20"/>
        <end position="43"/>
    </location>
</feature>
<evidence type="ECO:0008006" key="4">
    <source>
        <dbReference type="Google" id="ProtNLM"/>
    </source>
</evidence>
<protein>
    <recommendedName>
        <fullName evidence="4">Tfp pilus assembly protein PilN</fullName>
    </recommendedName>
</protein>
<keyword evidence="1" id="KW-0812">Transmembrane</keyword>
<name>A0ABN1BI31_9BACI</name>
<comment type="caution">
    <text evidence="2">The sequence shown here is derived from an EMBL/GenBank/DDBJ whole genome shotgun (WGS) entry which is preliminary data.</text>
</comment>
<keyword evidence="1" id="KW-0472">Membrane</keyword>